<proteinExistence type="predicted"/>
<gene>
    <name evidence="1" type="ORF">EK21DRAFT_24078</name>
</gene>
<feature type="non-terminal residue" evidence="1">
    <location>
        <position position="1"/>
    </location>
</feature>
<reference evidence="1" key="1">
    <citation type="journal article" date="2020" name="Stud. Mycol.">
        <title>101 Dothideomycetes genomes: a test case for predicting lifestyles and emergence of pathogens.</title>
        <authorList>
            <person name="Haridas S."/>
            <person name="Albert R."/>
            <person name="Binder M."/>
            <person name="Bloem J."/>
            <person name="Labutti K."/>
            <person name="Salamov A."/>
            <person name="Andreopoulos B."/>
            <person name="Baker S."/>
            <person name="Barry K."/>
            <person name="Bills G."/>
            <person name="Bluhm B."/>
            <person name="Cannon C."/>
            <person name="Castanera R."/>
            <person name="Culley D."/>
            <person name="Daum C."/>
            <person name="Ezra D."/>
            <person name="Gonzalez J."/>
            <person name="Henrissat B."/>
            <person name="Kuo A."/>
            <person name="Liang C."/>
            <person name="Lipzen A."/>
            <person name="Lutzoni F."/>
            <person name="Magnuson J."/>
            <person name="Mondo S."/>
            <person name="Nolan M."/>
            <person name="Ohm R."/>
            <person name="Pangilinan J."/>
            <person name="Park H.-J."/>
            <person name="Ramirez L."/>
            <person name="Alfaro M."/>
            <person name="Sun H."/>
            <person name="Tritt A."/>
            <person name="Yoshinaga Y."/>
            <person name="Zwiers L.-H."/>
            <person name="Turgeon B."/>
            <person name="Goodwin S."/>
            <person name="Spatafora J."/>
            <person name="Crous P."/>
            <person name="Grigoriev I."/>
        </authorList>
    </citation>
    <scope>NUCLEOTIDE SEQUENCE</scope>
    <source>
        <strain evidence="1">CBS 110217</strain>
    </source>
</reference>
<dbReference type="EMBL" id="ML978272">
    <property type="protein sequence ID" value="KAF2025197.1"/>
    <property type="molecule type" value="Genomic_DNA"/>
</dbReference>
<protein>
    <recommendedName>
        <fullName evidence="3">Apple domain-containing protein</fullName>
    </recommendedName>
</protein>
<accession>A0A9P4H074</accession>
<keyword evidence="2" id="KW-1185">Reference proteome</keyword>
<evidence type="ECO:0000313" key="1">
    <source>
        <dbReference type="EMBL" id="KAF2025197.1"/>
    </source>
</evidence>
<feature type="non-terminal residue" evidence="1">
    <location>
        <position position="163"/>
    </location>
</feature>
<dbReference type="AlphaFoldDB" id="A0A9P4H074"/>
<evidence type="ECO:0000313" key="2">
    <source>
        <dbReference type="Proteomes" id="UP000799777"/>
    </source>
</evidence>
<comment type="caution">
    <text evidence="1">The sequence shown here is derived from an EMBL/GenBank/DDBJ whole genome shotgun (WGS) entry which is preliminary data.</text>
</comment>
<organism evidence="1 2">
    <name type="scientific">Setomelanomma holmii</name>
    <dbReference type="NCBI Taxonomy" id="210430"/>
    <lineage>
        <taxon>Eukaryota</taxon>
        <taxon>Fungi</taxon>
        <taxon>Dikarya</taxon>
        <taxon>Ascomycota</taxon>
        <taxon>Pezizomycotina</taxon>
        <taxon>Dothideomycetes</taxon>
        <taxon>Pleosporomycetidae</taxon>
        <taxon>Pleosporales</taxon>
        <taxon>Pleosporineae</taxon>
        <taxon>Phaeosphaeriaceae</taxon>
        <taxon>Setomelanomma</taxon>
    </lineage>
</organism>
<evidence type="ECO:0008006" key="3">
    <source>
        <dbReference type="Google" id="ProtNLM"/>
    </source>
</evidence>
<dbReference type="OrthoDB" id="3695473at2759"/>
<dbReference type="Proteomes" id="UP000799777">
    <property type="component" value="Unassembled WGS sequence"/>
</dbReference>
<sequence length="163" mass="18028">TDAANICGKVGIHNDIKISYYMGNFFYKGPTTFALCAAYCKQDAAKCKSFRYSYWSDGPSQYCEFFDNGLDGNFIEDSTQPYWYYDIGCAFPAYAITSTLTITSSCQSGALTATEVETEYRTQTITTTSVPPAVTYFQTIIFTITSTSIPPASTQTTTQTQTQ</sequence>
<name>A0A9P4H074_9PLEO</name>